<dbReference type="EMBL" id="LN887634">
    <property type="protein sequence ID" value="CUR41617.1"/>
    <property type="molecule type" value="Genomic_DNA"/>
</dbReference>
<feature type="transmembrane region" description="Helical" evidence="1">
    <location>
        <begin position="199"/>
        <end position="219"/>
    </location>
</feature>
<keyword evidence="1" id="KW-1133">Transmembrane helix</keyword>
<feature type="transmembrane region" description="Helical" evidence="1">
    <location>
        <begin position="158"/>
        <end position="179"/>
    </location>
</feature>
<evidence type="ECO:0000313" key="3">
    <source>
        <dbReference type="Proteomes" id="UP000235484"/>
    </source>
</evidence>
<sequence>MENQKRNLVISTMFQQAGHATGIALGWGLGIALITYLLGLIISHNLESFLVSLQALPSIASSILSVLLMAIFLVTPYTDFKWAIQNGISRKTLWQGRILSLFLMTLVVWFIAQLVGLMNTPFDLVSAWHSLLWYFSFSLTMMAIGNGFALLNRRWKWIVGIGLPMACLVLLMMLTYSLVGLIPALSASDVFKSIIISNVTGWVILVIYLIIVYALARFFNNKIQLRRD</sequence>
<feature type="transmembrane region" description="Helical" evidence="1">
    <location>
        <begin position="131"/>
        <end position="151"/>
    </location>
</feature>
<protein>
    <submittedName>
        <fullName evidence="2">Uncharacterized protein</fullName>
    </submittedName>
</protein>
<organism evidence="2 3">
    <name type="scientific">Limosilactobacillus reuteri</name>
    <name type="common">Lactobacillus reuteri</name>
    <dbReference type="NCBI Taxonomy" id="1598"/>
    <lineage>
        <taxon>Bacteria</taxon>
        <taxon>Bacillati</taxon>
        <taxon>Bacillota</taxon>
        <taxon>Bacilli</taxon>
        <taxon>Lactobacillales</taxon>
        <taxon>Lactobacillaceae</taxon>
        <taxon>Limosilactobacillus</taxon>
    </lineage>
</organism>
<proteinExistence type="predicted"/>
<dbReference type="AlphaFoldDB" id="A0A0U5FBN6"/>
<feature type="transmembrane region" description="Helical" evidence="1">
    <location>
        <begin position="55"/>
        <end position="77"/>
    </location>
</feature>
<evidence type="ECO:0000256" key="1">
    <source>
        <dbReference type="SAM" id="Phobius"/>
    </source>
</evidence>
<keyword evidence="1" id="KW-0472">Membrane</keyword>
<gene>
    <name evidence="2" type="ORF">LRLP16767_LR202_01594</name>
</gene>
<accession>A0A0U5FBN6</accession>
<dbReference type="RefSeq" id="WP_102816634.1">
    <property type="nucleotide sequence ID" value="NZ_LN887634.1"/>
</dbReference>
<name>A0A0U5FBN6_LIMRT</name>
<dbReference type="Proteomes" id="UP000235484">
    <property type="component" value="Unassembled WGS sequence"/>
</dbReference>
<feature type="transmembrane region" description="Helical" evidence="1">
    <location>
        <begin position="21"/>
        <end position="43"/>
    </location>
</feature>
<feature type="transmembrane region" description="Helical" evidence="1">
    <location>
        <begin position="98"/>
        <end position="119"/>
    </location>
</feature>
<keyword evidence="1" id="KW-0812">Transmembrane</keyword>
<reference evidence="3" key="1">
    <citation type="submission" date="2015-10" db="EMBL/GenBank/DDBJ databases">
        <authorList>
            <person name="Crossman L.C."/>
        </authorList>
    </citation>
    <scope>NUCLEOTIDE SEQUENCE [LARGE SCALE GENOMIC DNA]</scope>
    <source>
        <strain evidence="3">20-2</strain>
    </source>
</reference>
<evidence type="ECO:0000313" key="2">
    <source>
        <dbReference type="EMBL" id="CUR41617.1"/>
    </source>
</evidence>